<dbReference type="SUPFAM" id="SSF53383">
    <property type="entry name" value="PLP-dependent transferases"/>
    <property type="match status" value="1"/>
</dbReference>
<evidence type="ECO:0000259" key="5">
    <source>
        <dbReference type="Pfam" id="PF00155"/>
    </source>
</evidence>
<dbReference type="AlphaFoldDB" id="A0A6B1DPL1"/>
<reference evidence="6" key="1">
    <citation type="submission" date="2019-09" db="EMBL/GenBank/DDBJ databases">
        <title>Characterisation of the sponge microbiome using genome-centric metagenomics.</title>
        <authorList>
            <person name="Engelberts J.P."/>
            <person name="Robbins S.J."/>
            <person name="De Goeij J.M."/>
            <person name="Aranda M."/>
            <person name="Bell S.C."/>
            <person name="Webster N.S."/>
        </authorList>
    </citation>
    <scope>NUCLEOTIDE SEQUENCE</scope>
    <source>
        <strain evidence="6">SB0662_bin_9</strain>
    </source>
</reference>
<name>A0A6B1DPL1_9CHLR</name>
<dbReference type="InterPro" id="IPR015424">
    <property type="entry name" value="PyrdxlP-dep_Trfase"/>
</dbReference>
<organism evidence="6">
    <name type="scientific">Caldilineaceae bacterium SB0662_bin_9</name>
    <dbReference type="NCBI Taxonomy" id="2605258"/>
    <lineage>
        <taxon>Bacteria</taxon>
        <taxon>Bacillati</taxon>
        <taxon>Chloroflexota</taxon>
        <taxon>Caldilineae</taxon>
        <taxon>Caldilineales</taxon>
        <taxon>Caldilineaceae</taxon>
    </lineage>
</organism>
<keyword evidence="2 4" id="KW-0808">Transferase</keyword>
<accession>A0A6B1DPL1</accession>
<dbReference type="CDD" id="cd00609">
    <property type="entry name" value="AAT_like"/>
    <property type="match status" value="1"/>
</dbReference>
<dbReference type="Gene3D" id="3.40.640.10">
    <property type="entry name" value="Type I PLP-dependent aspartate aminotransferase-like (Major domain)"/>
    <property type="match status" value="1"/>
</dbReference>
<proteinExistence type="inferred from homology"/>
<gene>
    <name evidence="6" type="ORF">F4Y08_01760</name>
</gene>
<comment type="caution">
    <text evidence="6">The sequence shown here is derived from an EMBL/GenBank/DDBJ whole genome shotgun (WGS) entry which is preliminary data.</text>
</comment>
<sequence>MSEHAPTYLHLNENPRPPSKDVANAVLGVLSGLNRYPKVPNRLHGRLAEYLGQGLAVANISVGHGGVDVLHQLAVAFLHPGDEAIVPRPNFPVYVNNVANRGATLVQVELNDYRLDMQALLDAVTPATRMMYLTSPHNPCGSLTTQDELDWLMEHLPDHVLLVFDEVYWHFASDPAQARAWKHVHADRNVVVLHSFSKAFGMAGLRLGYAVSPPRIKQKFSPPVSEFRVNLMTEAAGLAALEDTEGVRESIRSMQEGCTVLYNALSGMDGVIRVLPSQASFVAFRPDCSGKWLESQLAERNILVRELSGFQMPGWVRISVGNPGETEQCLSEVADILSNRP</sequence>
<dbReference type="PROSITE" id="PS00105">
    <property type="entry name" value="AA_TRANSFER_CLASS_1"/>
    <property type="match status" value="1"/>
</dbReference>
<dbReference type="InterPro" id="IPR050106">
    <property type="entry name" value="HistidinolP_aminotransfase"/>
</dbReference>
<comment type="similarity">
    <text evidence="4">Belongs to the class-I pyridoxal-phosphate-dependent aminotransferase family.</text>
</comment>
<dbReference type="GO" id="GO:0030170">
    <property type="term" value="F:pyridoxal phosphate binding"/>
    <property type="evidence" value="ECO:0007669"/>
    <property type="project" value="InterPro"/>
</dbReference>
<evidence type="ECO:0000256" key="4">
    <source>
        <dbReference type="RuleBase" id="RU000481"/>
    </source>
</evidence>
<dbReference type="Pfam" id="PF00155">
    <property type="entry name" value="Aminotran_1_2"/>
    <property type="match status" value="1"/>
</dbReference>
<evidence type="ECO:0000313" key="6">
    <source>
        <dbReference type="EMBL" id="MYD89051.1"/>
    </source>
</evidence>
<dbReference type="EMBL" id="VXPY01000013">
    <property type="protein sequence ID" value="MYD89051.1"/>
    <property type="molecule type" value="Genomic_DNA"/>
</dbReference>
<evidence type="ECO:0000256" key="2">
    <source>
        <dbReference type="ARBA" id="ARBA00022679"/>
    </source>
</evidence>
<keyword evidence="1 4" id="KW-0032">Aminotransferase</keyword>
<evidence type="ECO:0000256" key="3">
    <source>
        <dbReference type="ARBA" id="ARBA00022898"/>
    </source>
</evidence>
<evidence type="ECO:0000256" key="1">
    <source>
        <dbReference type="ARBA" id="ARBA00022576"/>
    </source>
</evidence>
<dbReference type="InterPro" id="IPR004838">
    <property type="entry name" value="NHTrfase_class1_PyrdxlP-BS"/>
</dbReference>
<dbReference type="EC" id="2.6.1.-" evidence="4"/>
<dbReference type="InterPro" id="IPR015422">
    <property type="entry name" value="PyrdxlP-dep_Trfase_small"/>
</dbReference>
<comment type="cofactor">
    <cofactor evidence="4">
        <name>pyridoxal 5'-phosphate</name>
        <dbReference type="ChEBI" id="CHEBI:597326"/>
    </cofactor>
</comment>
<dbReference type="PANTHER" id="PTHR43643:SF3">
    <property type="entry name" value="HISTIDINOL-PHOSPHATE AMINOTRANSFERASE"/>
    <property type="match status" value="1"/>
</dbReference>
<dbReference type="InterPro" id="IPR004839">
    <property type="entry name" value="Aminotransferase_I/II_large"/>
</dbReference>
<dbReference type="GO" id="GO:0008483">
    <property type="term" value="F:transaminase activity"/>
    <property type="evidence" value="ECO:0007669"/>
    <property type="project" value="UniProtKB-KW"/>
</dbReference>
<dbReference type="InterPro" id="IPR015421">
    <property type="entry name" value="PyrdxlP-dep_Trfase_major"/>
</dbReference>
<dbReference type="Gene3D" id="3.90.1150.10">
    <property type="entry name" value="Aspartate Aminotransferase, domain 1"/>
    <property type="match status" value="1"/>
</dbReference>
<keyword evidence="3" id="KW-0663">Pyridoxal phosphate</keyword>
<dbReference type="PANTHER" id="PTHR43643">
    <property type="entry name" value="HISTIDINOL-PHOSPHATE AMINOTRANSFERASE 2"/>
    <property type="match status" value="1"/>
</dbReference>
<protein>
    <recommendedName>
        <fullName evidence="4">Aminotransferase</fullName>
        <ecNumber evidence="4">2.6.1.-</ecNumber>
    </recommendedName>
</protein>
<feature type="domain" description="Aminotransferase class I/classII large" evidence="5">
    <location>
        <begin position="11"/>
        <end position="329"/>
    </location>
</feature>